<dbReference type="InterPro" id="IPR000792">
    <property type="entry name" value="Tscrpt_reg_LuxR_C"/>
</dbReference>
<name>A0ABY9SBS5_9ENTR</name>
<reference evidence="3 4" key="1">
    <citation type="submission" date="2023-09" db="EMBL/GenBank/DDBJ databases">
        <title>Buttiauxella selenatireducens sp. nov., isolated from the rhizosphere of Cardamine hupingshanesis.</title>
        <authorList>
            <person name="Zhang S."/>
            <person name="Xu Z."/>
            <person name="Wang H."/>
            <person name="Guo Y."/>
        </authorList>
    </citation>
    <scope>NUCLEOTIDE SEQUENCE [LARGE SCALE GENOMIC DNA]</scope>
    <source>
        <strain evidence="3 4">R73</strain>
    </source>
</reference>
<dbReference type="InterPro" id="IPR036388">
    <property type="entry name" value="WH-like_DNA-bd_sf"/>
</dbReference>
<accession>A0ABY9SBS5</accession>
<dbReference type="SMART" id="SM00421">
    <property type="entry name" value="HTH_LUXR"/>
    <property type="match status" value="1"/>
</dbReference>
<evidence type="ECO:0000313" key="3">
    <source>
        <dbReference type="EMBL" id="WMY74956.1"/>
    </source>
</evidence>
<dbReference type="EMBL" id="CP133838">
    <property type="protein sequence ID" value="WMY74956.1"/>
    <property type="molecule type" value="Genomic_DNA"/>
</dbReference>
<dbReference type="Pfam" id="PF00196">
    <property type="entry name" value="GerE"/>
    <property type="match status" value="1"/>
</dbReference>
<protein>
    <submittedName>
        <fullName evidence="3">LuxR C-terminal-related transcriptional regulator</fullName>
    </submittedName>
</protein>
<proteinExistence type="predicted"/>
<keyword evidence="1" id="KW-0238">DNA-binding</keyword>
<dbReference type="RefSeq" id="WP_309877385.1">
    <property type="nucleotide sequence ID" value="NZ_CP133838.1"/>
</dbReference>
<dbReference type="SUPFAM" id="SSF46894">
    <property type="entry name" value="C-terminal effector domain of the bipartite response regulators"/>
    <property type="match status" value="1"/>
</dbReference>
<dbReference type="Gene3D" id="1.10.10.10">
    <property type="entry name" value="Winged helix-like DNA-binding domain superfamily/Winged helix DNA-binding domain"/>
    <property type="match status" value="1"/>
</dbReference>
<dbReference type="CDD" id="cd06170">
    <property type="entry name" value="LuxR_C_like"/>
    <property type="match status" value="1"/>
</dbReference>
<gene>
    <name evidence="3" type="ORF">RHD99_02935</name>
</gene>
<evidence type="ECO:0000256" key="1">
    <source>
        <dbReference type="ARBA" id="ARBA00023125"/>
    </source>
</evidence>
<keyword evidence="4" id="KW-1185">Reference proteome</keyword>
<dbReference type="InterPro" id="IPR016032">
    <property type="entry name" value="Sig_transdc_resp-reg_C-effctor"/>
</dbReference>
<organism evidence="3 4">
    <name type="scientific">Buttiauxella selenatireducens</name>
    <dbReference type="NCBI Taxonomy" id="3073902"/>
    <lineage>
        <taxon>Bacteria</taxon>
        <taxon>Pseudomonadati</taxon>
        <taxon>Pseudomonadota</taxon>
        <taxon>Gammaproteobacteria</taxon>
        <taxon>Enterobacterales</taxon>
        <taxon>Enterobacteriaceae</taxon>
        <taxon>Buttiauxella</taxon>
    </lineage>
</organism>
<dbReference type="Proteomes" id="UP001246690">
    <property type="component" value="Chromosome"/>
</dbReference>
<sequence length="228" mass="26335">MQESKAKIFLRNPFCRALVISKRPLMREGLQFLMKERAEKSSLILLDNYLDLRPEILLHVDVAVIELDSTLQEIFGACDFFNQLQNQYRQVEWVFILPVNLVNIAIERLLTSNTALLSLHEPVDSIIEHVFNCGGQIERISRHLLQEKTVNASSTRVANTRLTFSERRVLRLLSKGWQLTQIATLLEKSYKTISAQKSSALHRLELKTDAEMYAWMLSEHGMQELNLP</sequence>
<dbReference type="PROSITE" id="PS50043">
    <property type="entry name" value="HTH_LUXR_2"/>
    <property type="match status" value="1"/>
</dbReference>
<feature type="domain" description="HTH luxR-type" evidence="2">
    <location>
        <begin position="155"/>
        <end position="220"/>
    </location>
</feature>
<evidence type="ECO:0000259" key="2">
    <source>
        <dbReference type="PROSITE" id="PS50043"/>
    </source>
</evidence>
<evidence type="ECO:0000313" key="4">
    <source>
        <dbReference type="Proteomes" id="UP001246690"/>
    </source>
</evidence>